<evidence type="ECO:0000313" key="1">
    <source>
        <dbReference type="EMBL" id="CAG6466629.1"/>
    </source>
</evidence>
<proteinExistence type="predicted"/>
<protein>
    <submittedName>
        <fullName evidence="1">(northern house mosquito) hypothetical protein</fullName>
    </submittedName>
</protein>
<organism evidence="1">
    <name type="scientific">Culex pipiens</name>
    <name type="common">House mosquito</name>
    <dbReference type="NCBI Taxonomy" id="7175"/>
    <lineage>
        <taxon>Eukaryota</taxon>
        <taxon>Metazoa</taxon>
        <taxon>Ecdysozoa</taxon>
        <taxon>Arthropoda</taxon>
        <taxon>Hexapoda</taxon>
        <taxon>Insecta</taxon>
        <taxon>Pterygota</taxon>
        <taxon>Neoptera</taxon>
        <taxon>Endopterygota</taxon>
        <taxon>Diptera</taxon>
        <taxon>Nematocera</taxon>
        <taxon>Culicoidea</taxon>
        <taxon>Culicidae</taxon>
        <taxon>Culicinae</taxon>
        <taxon>Culicini</taxon>
        <taxon>Culex</taxon>
        <taxon>Culex</taxon>
    </lineage>
</organism>
<sequence>MNFNPGTTSGNRHMNSSWFPCRYSSSNPSSLRKGPLCSACSLLLDRSRTLRFLNPPTRSKSKKVKLQYATSITSSAFKYIMDGDHLENSALRIANCFKL</sequence>
<dbReference type="AlphaFoldDB" id="A0A8D8AZM8"/>
<dbReference type="EMBL" id="HBUE01056494">
    <property type="protein sequence ID" value="CAG6466629.1"/>
    <property type="molecule type" value="Transcribed_RNA"/>
</dbReference>
<reference evidence="1" key="1">
    <citation type="submission" date="2021-05" db="EMBL/GenBank/DDBJ databases">
        <authorList>
            <person name="Alioto T."/>
            <person name="Alioto T."/>
            <person name="Gomez Garrido J."/>
        </authorList>
    </citation>
    <scope>NUCLEOTIDE SEQUENCE</scope>
</reference>
<accession>A0A8D8AZM8</accession>
<name>A0A8D8AZM8_CULPI</name>